<proteinExistence type="predicted"/>
<organism evidence="6 7">
    <name type="scientific">Mesorhizobium hungaricum</name>
    <dbReference type="NCBI Taxonomy" id="1566387"/>
    <lineage>
        <taxon>Bacteria</taxon>
        <taxon>Pseudomonadati</taxon>
        <taxon>Pseudomonadota</taxon>
        <taxon>Alphaproteobacteria</taxon>
        <taxon>Hyphomicrobiales</taxon>
        <taxon>Phyllobacteriaceae</taxon>
        <taxon>Mesorhizobium</taxon>
    </lineage>
</organism>
<dbReference type="Pfam" id="PF21993">
    <property type="entry name" value="TetR_C_13_2"/>
    <property type="match status" value="1"/>
</dbReference>
<dbReference type="InterPro" id="IPR036271">
    <property type="entry name" value="Tet_transcr_reg_TetR-rel_C_sf"/>
</dbReference>
<dbReference type="PROSITE" id="PS50977">
    <property type="entry name" value="HTH_TETR_2"/>
    <property type="match status" value="1"/>
</dbReference>
<dbReference type="GO" id="GO:0003677">
    <property type="term" value="F:DNA binding"/>
    <property type="evidence" value="ECO:0007669"/>
    <property type="project" value="UniProtKB-UniRule"/>
</dbReference>
<dbReference type="Proteomes" id="UP000094412">
    <property type="component" value="Unassembled WGS sequence"/>
</dbReference>
<dbReference type="SUPFAM" id="SSF48498">
    <property type="entry name" value="Tetracyclin repressor-like, C-terminal domain"/>
    <property type="match status" value="1"/>
</dbReference>
<keyword evidence="3" id="KW-0804">Transcription</keyword>
<dbReference type="PANTHER" id="PTHR47506:SF1">
    <property type="entry name" value="HTH-TYPE TRANSCRIPTIONAL REGULATOR YJDC"/>
    <property type="match status" value="1"/>
</dbReference>
<feature type="DNA-binding region" description="H-T-H motif" evidence="4">
    <location>
        <begin position="28"/>
        <end position="47"/>
    </location>
</feature>
<evidence type="ECO:0000313" key="6">
    <source>
        <dbReference type="EMBL" id="OCX13061.1"/>
    </source>
</evidence>
<protein>
    <submittedName>
        <fullName evidence="6">TetR family transcriptional regulator</fullName>
    </submittedName>
</protein>
<name>A0A1C2DE63_9HYPH</name>
<dbReference type="OrthoDB" id="9811084at2"/>
<dbReference type="Pfam" id="PF00440">
    <property type="entry name" value="TetR_N"/>
    <property type="match status" value="1"/>
</dbReference>
<dbReference type="InterPro" id="IPR054156">
    <property type="entry name" value="YxaF_TetR_C"/>
</dbReference>
<dbReference type="SUPFAM" id="SSF46689">
    <property type="entry name" value="Homeodomain-like"/>
    <property type="match status" value="1"/>
</dbReference>
<dbReference type="InterPro" id="IPR009057">
    <property type="entry name" value="Homeodomain-like_sf"/>
</dbReference>
<gene>
    <name evidence="6" type="ORF">QV13_26325</name>
</gene>
<feature type="domain" description="HTH tetR-type" evidence="5">
    <location>
        <begin position="5"/>
        <end position="65"/>
    </location>
</feature>
<keyword evidence="7" id="KW-1185">Reference proteome</keyword>
<reference evidence="6 7" key="1">
    <citation type="submission" date="2016-08" db="EMBL/GenBank/DDBJ databases">
        <title>Whole genome sequence of Mesorhizobium sp. strain UASWS1009 isolated from industrial sewage.</title>
        <authorList>
            <person name="Crovadore J."/>
            <person name="Calmin G."/>
            <person name="Chablais R."/>
            <person name="Cochard B."/>
            <person name="Lefort F."/>
        </authorList>
    </citation>
    <scope>NUCLEOTIDE SEQUENCE [LARGE SCALE GENOMIC DNA]</scope>
    <source>
        <strain evidence="6 7">UASWS1009</strain>
    </source>
</reference>
<dbReference type="EMBL" id="MDEO01000036">
    <property type="protein sequence ID" value="OCX13061.1"/>
    <property type="molecule type" value="Genomic_DNA"/>
</dbReference>
<dbReference type="InterPro" id="IPR001647">
    <property type="entry name" value="HTH_TetR"/>
</dbReference>
<evidence type="ECO:0000313" key="7">
    <source>
        <dbReference type="Proteomes" id="UP000094412"/>
    </source>
</evidence>
<evidence type="ECO:0000259" key="5">
    <source>
        <dbReference type="PROSITE" id="PS50977"/>
    </source>
</evidence>
<dbReference type="Gene3D" id="1.10.357.10">
    <property type="entry name" value="Tetracycline Repressor, domain 2"/>
    <property type="match status" value="1"/>
</dbReference>
<keyword evidence="1" id="KW-0805">Transcription regulation</keyword>
<dbReference type="RefSeq" id="WP_024923326.1">
    <property type="nucleotide sequence ID" value="NZ_MDEO01000036.1"/>
</dbReference>
<evidence type="ECO:0000256" key="2">
    <source>
        <dbReference type="ARBA" id="ARBA00023125"/>
    </source>
</evidence>
<evidence type="ECO:0000256" key="1">
    <source>
        <dbReference type="ARBA" id="ARBA00023015"/>
    </source>
</evidence>
<dbReference type="STRING" id="1566387.QV13_26325"/>
<keyword evidence="2 4" id="KW-0238">DNA-binding</keyword>
<evidence type="ECO:0000256" key="3">
    <source>
        <dbReference type="ARBA" id="ARBA00023163"/>
    </source>
</evidence>
<accession>A0A1C2DE63</accession>
<sequence>MRRIAPGRNDLVVAIAEVFRAHGYAGASLSLITEATGLGKGSLYNFFPGGKDEMATAVLAHIDRWFENNVFTPLREAERPQEGIDRMLSATDAYFHSGRRICLVGAFALDDARDRFATEIKSYFARWVADLAGALRRAEHAEAMLLAEEAVAAIQGALTLARAFDDPAVFSRSMMQIRRRLGVAG</sequence>
<dbReference type="PANTHER" id="PTHR47506">
    <property type="entry name" value="TRANSCRIPTIONAL REGULATORY PROTEIN"/>
    <property type="match status" value="1"/>
</dbReference>
<dbReference type="AlphaFoldDB" id="A0A1C2DE63"/>
<evidence type="ECO:0000256" key="4">
    <source>
        <dbReference type="PROSITE-ProRule" id="PRU00335"/>
    </source>
</evidence>
<comment type="caution">
    <text evidence="6">The sequence shown here is derived from an EMBL/GenBank/DDBJ whole genome shotgun (WGS) entry which is preliminary data.</text>
</comment>